<name>A0AAV4JCG7_9GAST</name>
<evidence type="ECO:0000313" key="2">
    <source>
        <dbReference type="Proteomes" id="UP000762676"/>
    </source>
</evidence>
<gene>
    <name evidence="1" type="ORF">ElyMa_006889000</name>
</gene>
<evidence type="ECO:0000313" key="1">
    <source>
        <dbReference type="EMBL" id="GFS20041.1"/>
    </source>
</evidence>
<comment type="caution">
    <text evidence="1">The sequence shown here is derived from an EMBL/GenBank/DDBJ whole genome shotgun (WGS) entry which is preliminary data.</text>
</comment>
<dbReference type="AlphaFoldDB" id="A0AAV4JCG7"/>
<dbReference type="Proteomes" id="UP000762676">
    <property type="component" value="Unassembled WGS sequence"/>
</dbReference>
<dbReference type="PANTHER" id="PTHR47510:SF3">
    <property type="entry name" value="ENDO_EXONUCLEASE_PHOSPHATASE DOMAIN-CONTAINING PROTEIN"/>
    <property type="match status" value="1"/>
</dbReference>
<proteinExistence type="predicted"/>
<reference evidence="1 2" key="1">
    <citation type="journal article" date="2021" name="Elife">
        <title>Chloroplast acquisition without the gene transfer in kleptoplastic sea slugs, Plakobranchus ocellatus.</title>
        <authorList>
            <person name="Maeda T."/>
            <person name="Takahashi S."/>
            <person name="Yoshida T."/>
            <person name="Shimamura S."/>
            <person name="Takaki Y."/>
            <person name="Nagai Y."/>
            <person name="Toyoda A."/>
            <person name="Suzuki Y."/>
            <person name="Arimoto A."/>
            <person name="Ishii H."/>
            <person name="Satoh N."/>
            <person name="Nishiyama T."/>
            <person name="Hasebe M."/>
            <person name="Maruyama T."/>
            <person name="Minagawa J."/>
            <person name="Obokata J."/>
            <person name="Shigenobu S."/>
        </authorList>
    </citation>
    <scope>NUCLEOTIDE SEQUENCE [LARGE SCALE GENOMIC DNA]</scope>
</reference>
<dbReference type="EMBL" id="BMAT01013777">
    <property type="protein sequence ID" value="GFS20041.1"/>
    <property type="molecule type" value="Genomic_DNA"/>
</dbReference>
<accession>A0AAV4JCG7</accession>
<sequence length="130" mass="14800">MPNKTCALDTIPAWIFKQCFKELAPSMGNIVNTSFSTGDFPDSLKLAYVTPIIKKPNRDKNILKNYRPVSNITIISKVIEKVVSQRLRDYLKSSNIDTKVQSAHKKDRSTETTLLKVLNDVLQMPNNQLY</sequence>
<dbReference type="PANTHER" id="PTHR47510">
    <property type="entry name" value="REVERSE TRANSCRIPTASE DOMAIN-CONTAINING PROTEIN"/>
    <property type="match status" value="1"/>
</dbReference>
<keyword evidence="2" id="KW-1185">Reference proteome</keyword>
<organism evidence="1 2">
    <name type="scientific">Elysia marginata</name>
    <dbReference type="NCBI Taxonomy" id="1093978"/>
    <lineage>
        <taxon>Eukaryota</taxon>
        <taxon>Metazoa</taxon>
        <taxon>Spiralia</taxon>
        <taxon>Lophotrochozoa</taxon>
        <taxon>Mollusca</taxon>
        <taxon>Gastropoda</taxon>
        <taxon>Heterobranchia</taxon>
        <taxon>Euthyneura</taxon>
        <taxon>Panpulmonata</taxon>
        <taxon>Sacoglossa</taxon>
        <taxon>Placobranchoidea</taxon>
        <taxon>Plakobranchidae</taxon>
        <taxon>Elysia</taxon>
    </lineage>
</organism>
<protein>
    <submittedName>
        <fullName evidence="1">LINE-1 retrotransposable element ORF2 protein</fullName>
    </submittedName>
</protein>